<evidence type="ECO:0008006" key="3">
    <source>
        <dbReference type="Google" id="ProtNLM"/>
    </source>
</evidence>
<evidence type="ECO:0000313" key="1">
    <source>
        <dbReference type="EMBL" id="WAR16504.1"/>
    </source>
</evidence>
<keyword evidence="2" id="KW-1185">Reference proteome</keyword>
<dbReference type="Proteomes" id="UP001164746">
    <property type="component" value="Chromosome 10"/>
</dbReference>
<sequence length="64" mass="7608">MRVWMNFEHFTYIARFDLLRRLVICSSEGGSSRNSSDHGDDRSTVRVLKYISEICDYDLFKEIK</sequence>
<dbReference type="EMBL" id="CP111021">
    <property type="protein sequence ID" value="WAR16504.1"/>
    <property type="molecule type" value="Genomic_DNA"/>
</dbReference>
<proteinExistence type="predicted"/>
<name>A0ABY7F6S9_MYAAR</name>
<protein>
    <recommendedName>
        <fullName evidence="3">Maturase K</fullName>
    </recommendedName>
</protein>
<organism evidence="1 2">
    <name type="scientific">Mya arenaria</name>
    <name type="common">Soft-shell clam</name>
    <dbReference type="NCBI Taxonomy" id="6604"/>
    <lineage>
        <taxon>Eukaryota</taxon>
        <taxon>Metazoa</taxon>
        <taxon>Spiralia</taxon>
        <taxon>Lophotrochozoa</taxon>
        <taxon>Mollusca</taxon>
        <taxon>Bivalvia</taxon>
        <taxon>Autobranchia</taxon>
        <taxon>Heteroconchia</taxon>
        <taxon>Euheterodonta</taxon>
        <taxon>Imparidentia</taxon>
        <taxon>Neoheterodontei</taxon>
        <taxon>Myida</taxon>
        <taxon>Myoidea</taxon>
        <taxon>Myidae</taxon>
        <taxon>Mya</taxon>
    </lineage>
</organism>
<reference evidence="1" key="1">
    <citation type="submission" date="2022-11" db="EMBL/GenBank/DDBJ databases">
        <title>Centuries of genome instability and evolution in soft-shell clam transmissible cancer (bioRxiv).</title>
        <authorList>
            <person name="Hart S.F.M."/>
            <person name="Yonemitsu M.A."/>
            <person name="Giersch R.M."/>
            <person name="Beal B.F."/>
            <person name="Arriagada G."/>
            <person name="Davis B.W."/>
            <person name="Ostrander E.A."/>
            <person name="Goff S.P."/>
            <person name="Metzger M.J."/>
        </authorList>
    </citation>
    <scope>NUCLEOTIDE SEQUENCE</scope>
    <source>
        <strain evidence="1">MELC-2E11</strain>
        <tissue evidence="1">Siphon/mantle</tissue>
    </source>
</reference>
<accession>A0ABY7F6S9</accession>
<gene>
    <name evidence="1" type="ORF">MAR_031098</name>
</gene>
<evidence type="ECO:0000313" key="2">
    <source>
        <dbReference type="Proteomes" id="UP001164746"/>
    </source>
</evidence>